<dbReference type="AlphaFoldDB" id="A0A255ZAZ6"/>
<dbReference type="CDD" id="cd00712">
    <property type="entry name" value="AsnB"/>
    <property type="match status" value="1"/>
</dbReference>
<dbReference type="NCBIfam" id="TIGR01536">
    <property type="entry name" value="asn_synth_AEB"/>
    <property type="match status" value="1"/>
</dbReference>
<dbReference type="OrthoDB" id="9763290at2"/>
<dbReference type="Proteomes" id="UP000216035">
    <property type="component" value="Unassembled WGS sequence"/>
</dbReference>
<dbReference type="GO" id="GO:0005829">
    <property type="term" value="C:cytosol"/>
    <property type="evidence" value="ECO:0007669"/>
    <property type="project" value="TreeGrafter"/>
</dbReference>
<dbReference type="EMBL" id="NOXX01000226">
    <property type="protein sequence ID" value="OYQ38602.1"/>
    <property type="molecule type" value="Genomic_DNA"/>
</dbReference>
<organism evidence="11 12">
    <name type="scientific">Flavobacterium aurantiibacter</name>
    <dbReference type="NCBI Taxonomy" id="2023067"/>
    <lineage>
        <taxon>Bacteria</taxon>
        <taxon>Pseudomonadati</taxon>
        <taxon>Bacteroidota</taxon>
        <taxon>Flavobacteriia</taxon>
        <taxon>Flavobacteriales</taxon>
        <taxon>Flavobacteriaceae</taxon>
        <taxon>Flavobacterium</taxon>
    </lineage>
</organism>
<dbReference type="Gene3D" id="3.40.50.620">
    <property type="entry name" value="HUPs"/>
    <property type="match status" value="1"/>
</dbReference>
<evidence type="ECO:0000256" key="4">
    <source>
        <dbReference type="ARBA" id="ARBA00022741"/>
    </source>
</evidence>
<feature type="active site" description="For GATase activity" evidence="8">
    <location>
        <position position="2"/>
    </location>
</feature>
<name>A0A255ZAZ6_9FLAO</name>
<gene>
    <name evidence="11" type="primary">asnB</name>
    <name evidence="11" type="ORF">CHX27_14530</name>
</gene>
<dbReference type="RefSeq" id="WP_094487482.1">
    <property type="nucleotide sequence ID" value="NZ_NOXX01000226.1"/>
</dbReference>
<comment type="caution">
    <text evidence="11">The sequence shown here is derived from an EMBL/GenBank/DDBJ whole genome shotgun (WGS) entry which is preliminary data.</text>
</comment>
<comment type="catalytic activity">
    <reaction evidence="7">
        <text>L-aspartate + L-glutamine + ATP + H2O = L-asparagine + L-glutamate + AMP + diphosphate + H(+)</text>
        <dbReference type="Rhea" id="RHEA:12228"/>
        <dbReference type="ChEBI" id="CHEBI:15377"/>
        <dbReference type="ChEBI" id="CHEBI:15378"/>
        <dbReference type="ChEBI" id="CHEBI:29985"/>
        <dbReference type="ChEBI" id="CHEBI:29991"/>
        <dbReference type="ChEBI" id="CHEBI:30616"/>
        <dbReference type="ChEBI" id="CHEBI:33019"/>
        <dbReference type="ChEBI" id="CHEBI:58048"/>
        <dbReference type="ChEBI" id="CHEBI:58359"/>
        <dbReference type="ChEBI" id="CHEBI:456215"/>
        <dbReference type="EC" id="6.3.5.4"/>
    </reaction>
</comment>
<dbReference type="GO" id="GO:0006529">
    <property type="term" value="P:asparagine biosynthetic process"/>
    <property type="evidence" value="ECO:0007669"/>
    <property type="project" value="UniProtKB-KW"/>
</dbReference>
<dbReference type="InterPro" id="IPR051786">
    <property type="entry name" value="ASN_synthetase/amidase"/>
</dbReference>
<comment type="pathway">
    <text evidence="1">Amino-acid biosynthesis; L-asparagine biosynthesis; L-asparagine from L-aspartate (L-Gln route): step 1/1.</text>
</comment>
<keyword evidence="12" id="KW-1185">Reference proteome</keyword>
<keyword evidence="8" id="KW-0061">Asparagine biosynthesis</keyword>
<dbReference type="PIRSF" id="PIRSF001589">
    <property type="entry name" value="Asn_synthetase_glu-h"/>
    <property type="match status" value="1"/>
</dbReference>
<dbReference type="GO" id="GO:0004066">
    <property type="term" value="F:asparagine synthase (glutamine-hydrolyzing) activity"/>
    <property type="evidence" value="ECO:0007669"/>
    <property type="project" value="UniProtKB-EC"/>
</dbReference>
<evidence type="ECO:0000256" key="2">
    <source>
        <dbReference type="ARBA" id="ARBA00005752"/>
    </source>
</evidence>
<dbReference type="InterPro" id="IPR029055">
    <property type="entry name" value="Ntn_hydrolases_N"/>
</dbReference>
<keyword evidence="5" id="KW-0067">ATP-binding</keyword>
<dbReference type="Pfam" id="PF13522">
    <property type="entry name" value="GATase_6"/>
    <property type="match status" value="1"/>
</dbReference>
<feature type="site" description="Important for beta-aspartyl-AMP intermediate formation" evidence="9">
    <location>
        <position position="364"/>
    </location>
</feature>
<evidence type="ECO:0000313" key="12">
    <source>
        <dbReference type="Proteomes" id="UP000216035"/>
    </source>
</evidence>
<dbReference type="SUPFAM" id="SSF56235">
    <property type="entry name" value="N-terminal nucleophile aminohydrolases (Ntn hydrolases)"/>
    <property type="match status" value="1"/>
</dbReference>
<evidence type="ECO:0000256" key="3">
    <source>
        <dbReference type="ARBA" id="ARBA00012737"/>
    </source>
</evidence>
<dbReference type="InterPro" id="IPR001962">
    <property type="entry name" value="Asn_synthase"/>
</dbReference>
<dbReference type="InterPro" id="IPR006426">
    <property type="entry name" value="Asn_synth_AEB"/>
</dbReference>
<evidence type="ECO:0000256" key="1">
    <source>
        <dbReference type="ARBA" id="ARBA00005187"/>
    </source>
</evidence>
<evidence type="ECO:0000256" key="7">
    <source>
        <dbReference type="ARBA" id="ARBA00048741"/>
    </source>
</evidence>
<evidence type="ECO:0000256" key="9">
    <source>
        <dbReference type="PIRSR" id="PIRSR001589-3"/>
    </source>
</evidence>
<dbReference type="Gene3D" id="3.60.20.10">
    <property type="entry name" value="Glutamine Phosphoribosylpyrophosphate, subunit 1, domain 1"/>
    <property type="match status" value="1"/>
</dbReference>
<sequence length="627" mass="71493">MCGITGIFKIKDNLFTERALLEKMTLTLEHRGPDVYGYYTASNCGLGHRRLSILDLSSAAHQPFTSANGRFVITYNGEIYNFKELANELRADGFQLKSNSETEVLVECYSKYGTAILPRLRGMFAFAVYDTQERSLTLVRDRMGVKPLYYTSHGNSYLFASEQKALFSADIPIVLATESIKEYFFNRFATGTNTLFANIKKVLPGHFIKISAQGYSSETRWWNLGEEIAKSSQINDPVAWFTETFDESVALRMVSDVPVGLMLSGGLDSTAVAASLFQQHFKNINTFNVAFAEAEHDESQLARKVSNQFGFKHHELEINGSDFYGNLLQSIYLQDEPLTHLSEPHLLALAGLAKSNVKVLLSGEGADELFGGYVRYKPLAYPNLIHAARVSCALEFFRSSKRWDKLYRYSQISSNDARVIYNGSNLYPNDLKKQYNLASEPENAYRYQILAEAKQLYPNNLQRQALYFDQHTYLASLLDRNDRCTMGASIECREPFLDHKLIIGAGKLADRWLFTGKKGKYVQKQSLMKRLPKEVTDFRKVGLSAPYAKYLTQIDILRNDVEELRKSPIFELPYFKNIDKNRLVNEFFKNPNQYTAVITPLLVFHLWYKIYNAKFGSIITDAPIEFI</sequence>
<evidence type="ECO:0000256" key="6">
    <source>
        <dbReference type="ARBA" id="ARBA00022962"/>
    </source>
</evidence>
<dbReference type="InterPro" id="IPR014729">
    <property type="entry name" value="Rossmann-like_a/b/a_fold"/>
</dbReference>
<dbReference type="PANTHER" id="PTHR43284">
    <property type="entry name" value="ASPARAGINE SYNTHETASE (GLUTAMINE-HYDROLYZING)"/>
    <property type="match status" value="1"/>
</dbReference>
<proteinExistence type="inferred from homology"/>
<dbReference type="GO" id="GO:0005524">
    <property type="term" value="F:ATP binding"/>
    <property type="evidence" value="ECO:0007669"/>
    <property type="project" value="UniProtKB-KW"/>
</dbReference>
<dbReference type="InterPro" id="IPR033738">
    <property type="entry name" value="AsnB_N"/>
</dbReference>
<comment type="similarity">
    <text evidence="2">Belongs to the asparagine synthetase family.</text>
</comment>
<reference evidence="11 12" key="1">
    <citation type="submission" date="2017-07" db="EMBL/GenBank/DDBJ databases">
        <title>Flavobacterium cyanobacteriorum sp. nov., isolated from cyanobacterial aggregates in a eutrophic lake.</title>
        <authorList>
            <person name="Cai H."/>
        </authorList>
    </citation>
    <scope>NUCLEOTIDE SEQUENCE [LARGE SCALE GENOMIC DNA]</scope>
    <source>
        <strain evidence="11 12">TH167</strain>
    </source>
</reference>
<dbReference type="PROSITE" id="PS51278">
    <property type="entry name" value="GATASE_TYPE_2"/>
    <property type="match status" value="1"/>
</dbReference>
<evidence type="ECO:0000256" key="5">
    <source>
        <dbReference type="ARBA" id="ARBA00022840"/>
    </source>
</evidence>
<protein>
    <recommendedName>
        <fullName evidence="3">asparagine synthase (glutamine-hydrolyzing)</fullName>
        <ecNumber evidence="3">6.3.5.4</ecNumber>
    </recommendedName>
</protein>
<evidence type="ECO:0000259" key="10">
    <source>
        <dbReference type="PROSITE" id="PS51278"/>
    </source>
</evidence>
<keyword evidence="4" id="KW-0547">Nucleotide-binding</keyword>
<evidence type="ECO:0000256" key="8">
    <source>
        <dbReference type="PIRSR" id="PIRSR001589-1"/>
    </source>
</evidence>
<dbReference type="Pfam" id="PF00733">
    <property type="entry name" value="Asn_synthase"/>
    <property type="match status" value="1"/>
</dbReference>
<accession>A0A255ZAZ6</accession>
<dbReference type="InterPro" id="IPR017932">
    <property type="entry name" value="GATase_2_dom"/>
</dbReference>
<dbReference type="CDD" id="cd01991">
    <property type="entry name" value="Asn_synthase_B_C"/>
    <property type="match status" value="1"/>
</dbReference>
<evidence type="ECO:0000313" key="11">
    <source>
        <dbReference type="EMBL" id="OYQ38602.1"/>
    </source>
</evidence>
<keyword evidence="8" id="KW-0028">Amino-acid biosynthesis</keyword>
<dbReference type="EC" id="6.3.5.4" evidence="3"/>
<dbReference type="PANTHER" id="PTHR43284:SF1">
    <property type="entry name" value="ASPARAGINE SYNTHETASE"/>
    <property type="match status" value="1"/>
</dbReference>
<feature type="domain" description="Glutamine amidotransferase type-2" evidence="10">
    <location>
        <begin position="2"/>
        <end position="213"/>
    </location>
</feature>
<dbReference type="SUPFAM" id="SSF52402">
    <property type="entry name" value="Adenine nucleotide alpha hydrolases-like"/>
    <property type="match status" value="1"/>
</dbReference>
<keyword evidence="6 8" id="KW-0315">Glutamine amidotransferase</keyword>